<dbReference type="AlphaFoldDB" id="Q82VJ7"/>
<dbReference type="HOGENOM" id="CLU_050192_0_0_4"/>
<dbReference type="GO" id="GO:0016989">
    <property type="term" value="F:sigma factor antagonist activity"/>
    <property type="evidence" value="ECO:0007669"/>
    <property type="project" value="TreeGrafter"/>
</dbReference>
<dbReference type="STRING" id="228410.NE1085"/>
<dbReference type="Gene3D" id="2.60.120.1440">
    <property type="match status" value="1"/>
</dbReference>
<gene>
    <name evidence="3" type="ordered locus">NE1085</name>
</gene>
<feature type="domain" description="FecR N-terminal" evidence="2">
    <location>
        <begin position="19"/>
        <end position="59"/>
    </location>
</feature>
<keyword evidence="3" id="KW-0812">Transmembrane</keyword>
<evidence type="ECO:0000259" key="1">
    <source>
        <dbReference type="Pfam" id="PF04773"/>
    </source>
</evidence>
<dbReference type="PANTHER" id="PTHR30273">
    <property type="entry name" value="PERIPLASMIC SIGNAL SENSOR AND SIGMA FACTOR ACTIVATOR FECR-RELATED"/>
    <property type="match status" value="1"/>
</dbReference>
<evidence type="ECO:0000259" key="2">
    <source>
        <dbReference type="Pfam" id="PF16220"/>
    </source>
</evidence>
<evidence type="ECO:0000313" key="3">
    <source>
        <dbReference type="EMBL" id="CAD84996.1"/>
    </source>
</evidence>
<evidence type="ECO:0000313" key="4">
    <source>
        <dbReference type="Proteomes" id="UP000001416"/>
    </source>
</evidence>
<accession>Q82VJ7</accession>
<dbReference type="InterPro" id="IPR032623">
    <property type="entry name" value="FecR_N"/>
</dbReference>
<dbReference type="RefSeq" id="WP_011111684.1">
    <property type="nucleotide sequence ID" value="NC_004757.1"/>
</dbReference>
<name>Q82VJ7_NITEU</name>
<dbReference type="PhylomeDB" id="Q82VJ7"/>
<dbReference type="EMBL" id="AL954747">
    <property type="protein sequence ID" value="CAD84996.1"/>
    <property type="molecule type" value="Genomic_DNA"/>
</dbReference>
<protein>
    <submittedName>
        <fullName evidence="3">Putative transmembrane sensor</fullName>
    </submittedName>
</protein>
<keyword evidence="4" id="KW-1185">Reference proteome</keyword>
<dbReference type="KEGG" id="neu:NE1085"/>
<dbReference type="InterPro" id="IPR012373">
    <property type="entry name" value="Ferrdict_sens_TM"/>
</dbReference>
<dbReference type="Proteomes" id="UP000001416">
    <property type="component" value="Chromosome"/>
</dbReference>
<dbReference type="Pfam" id="PF16220">
    <property type="entry name" value="DUF4880"/>
    <property type="match status" value="1"/>
</dbReference>
<dbReference type="PANTHER" id="PTHR30273:SF2">
    <property type="entry name" value="PROTEIN FECR"/>
    <property type="match status" value="1"/>
</dbReference>
<reference evidence="3 4" key="1">
    <citation type="journal article" date="2003" name="J. Bacteriol.">
        <title>Complete genome sequence of the ammonia-oxidizing bacterium and obligate chemolithoautotroph Nitrosomonas europaea.</title>
        <authorList>
            <person name="Chain P."/>
            <person name="Lamerdin J."/>
            <person name="Larimer F."/>
            <person name="Regala W."/>
            <person name="Land M."/>
            <person name="Hauser L."/>
            <person name="Hooper A."/>
            <person name="Klotz M."/>
            <person name="Norton J."/>
            <person name="Sayavedra-Soto L."/>
            <person name="Arciero D."/>
            <person name="Hommes N."/>
            <person name="Whittaker M."/>
            <person name="Arp D."/>
        </authorList>
    </citation>
    <scope>NUCLEOTIDE SEQUENCE [LARGE SCALE GENOMIC DNA]</scope>
    <source>
        <strain evidence="4">ATCC 19718 / CIP 103999 / KCTC 2705 / NBRC 14298</strain>
    </source>
</reference>
<dbReference type="eggNOG" id="COG3712">
    <property type="taxonomic scope" value="Bacteria"/>
</dbReference>
<dbReference type="DNASU" id="1082027"/>
<dbReference type="GeneID" id="87104270"/>
<organism evidence="3 4">
    <name type="scientific">Nitrosomonas europaea (strain ATCC 19718 / CIP 103999 / KCTC 2705 / NBRC 14298)</name>
    <dbReference type="NCBI Taxonomy" id="228410"/>
    <lineage>
        <taxon>Bacteria</taxon>
        <taxon>Pseudomonadati</taxon>
        <taxon>Pseudomonadota</taxon>
        <taxon>Betaproteobacteria</taxon>
        <taxon>Nitrosomonadales</taxon>
        <taxon>Nitrosomonadaceae</taxon>
        <taxon>Nitrosomonas</taxon>
    </lineage>
</organism>
<dbReference type="OrthoDB" id="8534726at2"/>
<dbReference type="Pfam" id="PF04773">
    <property type="entry name" value="FecR"/>
    <property type="match status" value="1"/>
</dbReference>
<dbReference type="InterPro" id="IPR006860">
    <property type="entry name" value="FecR"/>
</dbReference>
<proteinExistence type="predicted"/>
<feature type="domain" description="FecR protein" evidence="1">
    <location>
        <begin position="117"/>
        <end position="221"/>
    </location>
</feature>
<sequence>MPDTEEIARDSVVPPDVRRQAVNWLVELQSDIVTDETRDQWQKWRMSHPDHEYAWQQVEVFSRKLRGLPSPLAHAALTPPHSSSRRRAIKALTVLIFLGGGTWVAGEGRLWCWWPEDYCTGIGEHRAVTLSDGTGIELNSGSAITVNFDDTRRLIRLMNGEIMVTTAPDPRLANGIGAARPLLIETAQGILRAIGTRFTVRQFDVSQQGKSSVAVFEGAVEIQPITGRLRQLEVGQQAAFTRDGVIAVGMACEADTAWRQGMIVARDMPLIDFLAELGRHRSGWLSCDPAVAQLKVTGTYPLADIGKILAILQKTLPIDVQLFTRYWIRVGARQEDT</sequence>
<keyword evidence="3" id="KW-0472">Membrane</keyword>
<dbReference type="PIRSF" id="PIRSF018266">
    <property type="entry name" value="FecR"/>
    <property type="match status" value="1"/>
</dbReference>